<accession>A0ACB6RF43</accession>
<comment type="caution">
    <text evidence="1">The sequence shown here is derived from an EMBL/GenBank/DDBJ whole genome shotgun (WGS) entry which is preliminary data.</text>
</comment>
<organism evidence="1 2">
    <name type="scientific">Lindgomyces ingoldianus</name>
    <dbReference type="NCBI Taxonomy" id="673940"/>
    <lineage>
        <taxon>Eukaryota</taxon>
        <taxon>Fungi</taxon>
        <taxon>Dikarya</taxon>
        <taxon>Ascomycota</taxon>
        <taxon>Pezizomycotina</taxon>
        <taxon>Dothideomycetes</taxon>
        <taxon>Pleosporomycetidae</taxon>
        <taxon>Pleosporales</taxon>
        <taxon>Lindgomycetaceae</taxon>
        <taxon>Lindgomyces</taxon>
    </lineage>
</organism>
<evidence type="ECO:0000313" key="2">
    <source>
        <dbReference type="Proteomes" id="UP000799755"/>
    </source>
</evidence>
<keyword evidence="2" id="KW-1185">Reference proteome</keyword>
<dbReference type="Proteomes" id="UP000799755">
    <property type="component" value="Unassembled WGS sequence"/>
</dbReference>
<sequence length="413" mass="45341">MLKDDLSRVTYLGKPSGACCLEGNIHSGSPRGSFVTISGVETYISKPPERKSNGYPVWKHRKDRHDRTTEPDFDYEAWKKKHTSFAKEVVPKWVAAVKQEYGKPATKYACVGYCFGAPYVCDELAGDLCSAGVFAHPAFLKEHHFRDLKKPLLLSCAEVDHTFDTESRNKAVDIMVEEKKSYQLQLFSGVAHGFALRGDMGDSYERYAMTLLKAFDFTGEVAIVTGAGSRMPGEIGNRRATAILLARQEGGISEVIRTDVTDQESCRRAMARAVKLFGTIHILVNIIGVGGAIGDATKVDIDAWDRDLRINLTSTVLVARHCISVFRQNGRGSIVNMGRGMMGEMRKVRVSQNLMGVEGSAWDILLLCSKEAKWTTGGILPVDTGTTAGKAGRPVLNEDVLAEKNTGTRNSKL</sequence>
<proteinExistence type="predicted"/>
<name>A0ACB6RF43_9PLEO</name>
<reference evidence="1" key="1">
    <citation type="journal article" date="2020" name="Stud. Mycol.">
        <title>101 Dothideomycetes genomes: a test case for predicting lifestyles and emergence of pathogens.</title>
        <authorList>
            <person name="Haridas S."/>
            <person name="Albert R."/>
            <person name="Binder M."/>
            <person name="Bloem J."/>
            <person name="Labutti K."/>
            <person name="Salamov A."/>
            <person name="Andreopoulos B."/>
            <person name="Baker S."/>
            <person name="Barry K."/>
            <person name="Bills G."/>
            <person name="Bluhm B."/>
            <person name="Cannon C."/>
            <person name="Castanera R."/>
            <person name="Culley D."/>
            <person name="Daum C."/>
            <person name="Ezra D."/>
            <person name="Gonzalez J."/>
            <person name="Henrissat B."/>
            <person name="Kuo A."/>
            <person name="Liang C."/>
            <person name="Lipzen A."/>
            <person name="Lutzoni F."/>
            <person name="Magnuson J."/>
            <person name="Mondo S."/>
            <person name="Nolan M."/>
            <person name="Ohm R."/>
            <person name="Pangilinan J."/>
            <person name="Park H.-J."/>
            <person name="Ramirez L."/>
            <person name="Alfaro M."/>
            <person name="Sun H."/>
            <person name="Tritt A."/>
            <person name="Yoshinaga Y."/>
            <person name="Zwiers L.-H."/>
            <person name="Turgeon B."/>
            <person name="Goodwin S."/>
            <person name="Spatafora J."/>
            <person name="Crous P."/>
            <person name="Grigoriev I."/>
        </authorList>
    </citation>
    <scope>NUCLEOTIDE SEQUENCE</scope>
    <source>
        <strain evidence="1">ATCC 200398</strain>
    </source>
</reference>
<gene>
    <name evidence="1" type="ORF">BDR25DRAFT_321723</name>
</gene>
<evidence type="ECO:0000313" key="1">
    <source>
        <dbReference type="EMBL" id="KAF2477340.1"/>
    </source>
</evidence>
<dbReference type="EMBL" id="MU003493">
    <property type="protein sequence ID" value="KAF2477340.1"/>
    <property type="molecule type" value="Genomic_DNA"/>
</dbReference>
<protein>
    <submittedName>
        <fullName evidence="1">NAD(P)-binding protein</fullName>
    </submittedName>
</protein>